<dbReference type="AlphaFoldDB" id="A0AA47N3C6"/>
<dbReference type="EMBL" id="JAOPHQ010001420">
    <property type="protein sequence ID" value="KAK0151120.1"/>
    <property type="molecule type" value="Genomic_DNA"/>
</dbReference>
<gene>
    <name evidence="1" type="ORF">N1851_007757</name>
</gene>
<keyword evidence="2" id="KW-1185">Reference proteome</keyword>
<reference evidence="1" key="1">
    <citation type="journal article" date="2023" name="Front. Mar. Sci.">
        <title>A new Merluccius polli reference genome to investigate the effects of global change in West African waters.</title>
        <authorList>
            <person name="Mateo J.L."/>
            <person name="Blanco-Fernandez C."/>
            <person name="Garcia-Vazquez E."/>
            <person name="Machado-Schiaffino G."/>
        </authorList>
    </citation>
    <scope>NUCLEOTIDE SEQUENCE</scope>
    <source>
        <strain evidence="1">C29</strain>
        <tissue evidence="1">Fin</tissue>
    </source>
</reference>
<name>A0AA47N3C6_MERPO</name>
<protein>
    <submittedName>
        <fullName evidence="1">Uncharacterized protein</fullName>
    </submittedName>
</protein>
<proteinExistence type="predicted"/>
<sequence length="110" mass="12866">MEKFHIPKTRMSESRWRKTKLQLHNDIYKEKLVWNGEKKQDNFQLTIKTLRRLYRNMQKEPKQNKVVMQENMLLPGSPSMASLETTAQLGLVDLISSRLKLLGLISPGDV</sequence>
<evidence type="ECO:0000313" key="2">
    <source>
        <dbReference type="Proteomes" id="UP001174136"/>
    </source>
</evidence>
<dbReference type="Proteomes" id="UP001174136">
    <property type="component" value="Unassembled WGS sequence"/>
</dbReference>
<comment type="caution">
    <text evidence="1">The sequence shown here is derived from an EMBL/GenBank/DDBJ whole genome shotgun (WGS) entry which is preliminary data.</text>
</comment>
<accession>A0AA47N3C6</accession>
<evidence type="ECO:0000313" key="1">
    <source>
        <dbReference type="EMBL" id="KAK0151120.1"/>
    </source>
</evidence>
<organism evidence="1 2">
    <name type="scientific">Merluccius polli</name>
    <name type="common">Benguela hake</name>
    <name type="synonym">Merluccius cadenati</name>
    <dbReference type="NCBI Taxonomy" id="89951"/>
    <lineage>
        <taxon>Eukaryota</taxon>
        <taxon>Metazoa</taxon>
        <taxon>Chordata</taxon>
        <taxon>Craniata</taxon>
        <taxon>Vertebrata</taxon>
        <taxon>Euteleostomi</taxon>
        <taxon>Actinopterygii</taxon>
        <taxon>Neopterygii</taxon>
        <taxon>Teleostei</taxon>
        <taxon>Neoteleostei</taxon>
        <taxon>Acanthomorphata</taxon>
        <taxon>Zeiogadaria</taxon>
        <taxon>Gadariae</taxon>
        <taxon>Gadiformes</taxon>
        <taxon>Gadoidei</taxon>
        <taxon>Merlucciidae</taxon>
        <taxon>Merluccius</taxon>
    </lineage>
</organism>